<keyword evidence="4" id="KW-1133">Transmembrane helix</keyword>
<dbReference type="PANTHER" id="PTHR43685">
    <property type="entry name" value="GLYCOSYLTRANSFERASE"/>
    <property type="match status" value="1"/>
</dbReference>
<evidence type="ECO:0000256" key="4">
    <source>
        <dbReference type="SAM" id="Phobius"/>
    </source>
</evidence>
<organism evidence="6 7">
    <name type="scientific">Echinicola arenosa</name>
    <dbReference type="NCBI Taxonomy" id="2774144"/>
    <lineage>
        <taxon>Bacteria</taxon>
        <taxon>Pseudomonadati</taxon>
        <taxon>Bacteroidota</taxon>
        <taxon>Cytophagia</taxon>
        <taxon>Cytophagales</taxon>
        <taxon>Cyclobacteriaceae</taxon>
        <taxon>Echinicola</taxon>
    </lineage>
</organism>
<dbReference type="Gene3D" id="3.90.550.10">
    <property type="entry name" value="Spore Coat Polysaccharide Biosynthesis Protein SpsA, Chain A"/>
    <property type="match status" value="1"/>
</dbReference>
<evidence type="ECO:0000256" key="2">
    <source>
        <dbReference type="ARBA" id="ARBA00022676"/>
    </source>
</evidence>
<dbReference type="InterPro" id="IPR050834">
    <property type="entry name" value="Glycosyltransf_2"/>
</dbReference>
<evidence type="ECO:0000313" key="6">
    <source>
        <dbReference type="EMBL" id="MBD8490473.1"/>
    </source>
</evidence>
<gene>
    <name evidence="6" type="ORF">IFO69_17105</name>
</gene>
<feature type="domain" description="Glycosyltransferase 2-like" evidence="5">
    <location>
        <begin position="8"/>
        <end position="173"/>
    </location>
</feature>
<comment type="similarity">
    <text evidence="1">Belongs to the glycosyltransferase 2 family.</text>
</comment>
<evidence type="ECO:0000256" key="1">
    <source>
        <dbReference type="ARBA" id="ARBA00006739"/>
    </source>
</evidence>
<keyword evidence="7" id="KW-1185">Reference proteome</keyword>
<dbReference type="RefSeq" id="WP_192011354.1">
    <property type="nucleotide sequence ID" value="NZ_JACYTQ010000007.1"/>
</dbReference>
<evidence type="ECO:0000313" key="7">
    <source>
        <dbReference type="Proteomes" id="UP000647133"/>
    </source>
</evidence>
<dbReference type="Pfam" id="PF00535">
    <property type="entry name" value="Glycos_transf_2"/>
    <property type="match status" value="1"/>
</dbReference>
<protein>
    <submittedName>
        <fullName evidence="6">Glycosyltransferase</fullName>
    </submittedName>
</protein>
<sequence length="328" mass="38599">MSEQPLVSIITGFYNRKNHVTSSIESLINQTYPNIEIIIFDDCSTDGTYEELKKMELSSPRIKLIKHESNIGFVKGMINAIKLSKGEFVAVHGSGDISTADRIDKQIIPFLQFETVGVVGCTVLNTRLDKQGKPLSEKKINQEKFHGSMEKSILDKNPYTHGEVMFRRKFYDKVGGYRPQFRFAQDRDLWCRMSRVCDFYIVPEVLYKRFLHMDGASTKTDKILIQRLLSEFACQCHEQVLNGREDYIEKYKDQGLLLIQYNKRLSKKFYSLCMRKYKTKEYKDGKQLAKFLLSKSFNYYSLKWFFLFYILSPFMKIYVERKKKNSFE</sequence>
<dbReference type="SUPFAM" id="SSF53448">
    <property type="entry name" value="Nucleotide-diphospho-sugar transferases"/>
    <property type="match status" value="1"/>
</dbReference>
<proteinExistence type="inferred from homology"/>
<dbReference type="EMBL" id="JACYTQ010000007">
    <property type="protein sequence ID" value="MBD8490473.1"/>
    <property type="molecule type" value="Genomic_DNA"/>
</dbReference>
<name>A0ABR9ARG4_9BACT</name>
<dbReference type="Proteomes" id="UP000647133">
    <property type="component" value="Unassembled WGS sequence"/>
</dbReference>
<keyword evidence="2" id="KW-0328">Glycosyltransferase</keyword>
<keyword evidence="3" id="KW-0808">Transferase</keyword>
<dbReference type="PANTHER" id="PTHR43685:SF5">
    <property type="entry name" value="GLYCOSYLTRANSFERASE EPSE-RELATED"/>
    <property type="match status" value="1"/>
</dbReference>
<dbReference type="InterPro" id="IPR029044">
    <property type="entry name" value="Nucleotide-diphossugar_trans"/>
</dbReference>
<dbReference type="InterPro" id="IPR001173">
    <property type="entry name" value="Glyco_trans_2-like"/>
</dbReference>
<evidence type="ECO:0000259" key="5">
    <source>
        <dbReference type="Pfam" id="PF00535"/>
    </source>
</evidence>
<accession>A0ABR9ARG4</accession>
<evidence type="ECO:0000256" key="3">
    <source>
        <dbReference type="ARBA" id="ARBA00022679"/>
    </source>
</evidence>
<keyword evidence="4" id="KW-0472">Membrane</keyword>
<reference evidence="6 7" key="1">
    <citation type="submission" date="2020-09" db="EMBL/GenBank/DDBJ databases">
        <title>Echinicola sp. CAU 1574 isolated from sand of Sido Beach.</title>
        <authorList>
            <person name="Kim W."/>
        </authorList>
    </citation>
    <scope>NUCLEOTIDE SEQUENCE [LARGE SCALE GENOMIC DNA]</scope>
    <source>
        <strain evidence="6 7">CAU 1574</strain>
    </source>
</reference>
<comment type="caution">
    <text evidence="6">The sequence shown here is derived from an EMBL/GenBank/DDBJ whole genome shotgun (WGS) entry which is preliminary data.</text>
</comment>
<feature type="transmembrane region" description="Helical" evidence="4">
    <location>
        <begin position="299"/>
        <end position="319"/>
    </location>
</feature>
<keyword evidence="4" id="KW-0812">Transmembrane</keyword>